<evidence type="ECO:0000313" key="3">
    <source>
        <dbReference type="Proteomes" id="UP000092445"/>
    </source>
</evidence>
<reference evidence="2" key="2">
    <citation type="submission" date="2020-05" db="UniProtKB">
        <authorList>
            <consortium name="EnsemblMetazoa"/>
        </authorList>
    </citation>
    <scope>IDENTIFICATION</scope>
    <source>
        <strain evidence="2">IAEA</strain>
    </source>
</reference>
<reference evidence="3" key="1">
    <citation type="submission" date="2014-03" db="EMBL/GenBank/DDBJ databases">
        <authorList>
            <person name="Aksoy S."/>
            <person name="Warren W."/>
            <person name="Wilson R.K."/>
        </authorList>
    </citation>
    <scope>NUCLEOTIDE SEQUENCE [LARGE SCALE GENOMIC DNA]</scope>
    <source>
        <strain evidence="3">IAEA</strain>
    </source>
</reference>
<feature type="chain" id="PRO_5008403844" evidence="1">
    <location>
        <begin position="18"/>
        <end position="142"/>
    </location>
</feature>
<evidence type="ECO:0000313" key="2">
    <source>
        <dbReference type="EnsemblMetazoa" id="GPAI045525-PA"/>
    </source>
</evidence>
<name>A0A1B0AH33_GLOPL</name>
<keyword evidence="3" id="KW-1185">Reference proteome</keyword>
<sequence length="142" mass="16147">MVLVSLVKVVIIVIVYEMEHSSVEERTRRSSIYEEYWLAEYRDKHGQKYLLAKDLIVEHGNALQARFNITSMEMVTSTSAARTPEHFIPIEKDQFCESSGAFIERSPHCQAALPAAISILLSGFMVSSQLYVDSTQHGIYDF</sequence>
<dbReference type="AlphaFoldDB" id="A0A1B0AH33"/>
<proteinExistence type="predicted"/>
<accession>A0A1B0AH33</accession>
<dbReference type="VEuPathDB" id="VectorBase:GPAI045525"/>
<evidence type="ECO:0000256" key="1">
    <source>
        <dbReference type="SAM" id="SignalP"/>
    </source>
</evidence>
<dbReference type="EnsemblMetazoa" id="GPAI045525-RA">
    <property type="protein sequence ID" value="GPAI045525-PA"/>
    <property type="gene ID" value="GPAI045525"/>
</dbReference>
<feature type="signal peptide" evidence="1">
    <location>
        <begin position="1"/>
        <end position="17"/>
    </location>
</feature>
<protein>
    <submittedName>
        <fullName evidence="2">Uncharacterized protein</fullName>
    </submittedName>
</protein>
<keyword evidence="1" id="KW-0732">Signal</keyword>
<organism evidence="2 3">
    <name type="scientific">Glossina pallidipes</name>
    <name type="common">Tsetse fly</name>
    <dbReference type="NCBI Taxonomy" id="7398"/>
    <lineage>
        <taxon>Eukaryota</taxon>
        <taxon>Metazoa</taxon>
        <taxon>Ecdysozoa</taxon>
        <taxon>Arthropoda</taxon>
        <taxon>Hexapoda</taxon>
        <taxon>Insecta</taxon>
        <taxon>Pterygota</taxon>
        <taxon>Neoptera</taxon>
        <taxon>Endopterygota</taxon>
        <taxon>Diptera</taxon>
        <taxon>Brachycera</taxon>
        <taxon>Muscomorpha</taxon>
        <taxon>Hippoboscoidea</taxon>
        <taxon>Glossinidae</taxon>
        <taxon>Glossina</taxon>
    </lineage>
</organism>
<dbReference type="Proteomes" id="UP000092445">
    <property type="component" value="Unassembled WGS sequence"/>
</dbReference>